<evidence type="ECO:0000259" key="11">
    <source>
        <dbReference type="Pfam" id="PF02875"/>
    </source>
</evidence>
<evidence type="ECO:0000256" key="9">
    <source>
        <dbReference type="HAMAP-Rule" id="MF_00639"/>
    </source>
</evidence>
<evidence type="ECO:0000256" key="6">
    <source>
        <dbReference type="ARBA" id="ARBA00022741"/>
    </source>
</evidence>
<dbReference type="GO" id="GO:0008764">
    <property type="term" value="F:UDP-N-acetylmuramoylalanine-D-glutamate ligase activity"/>
    <property type="evidence" value="ECO:0007669"/>
    <property type="project" value="UniProtKB-UniRule"/>
</dbReference>
<dbReference type="AlphaFoldDB" id="A0A3P3VXJ3"/>
<dbReference type="GO" id="GO:0009252">
    <property type="term" value="P:peptidoglycan biosynthetic process"/>
    <property type="evidence" value="ECO:0007669"/>
    <property type="project" value="UniProtKB-UniRule"/>
</dbReference>
<keyword evidence="4 9" id="KW-0436">Ligase</keyword>
<keyword evidence="9 10" id="KW-0961">Cell wall biogenesis/degradation</keyword>
<dbReference type="GO" id="GO:0008360">
    <property type="term" value="P:regulation of cell shape"/>
    <property type="evidence" value="ECO:0007669"/>
    <property type="project" value="UniProtKB-KW"/>
</dbReference>
<evidence type="ECO:0000256" key="2">
    <source>
        <dbReference type="ARBA" id="ARBA00004752"/>
    </source>
</evidence>
<dbReference type="PROSITE" id="PS01011">
    <property type="entry name" value="FOLYLPOLYGLU_SYNT_1"/>
    <property type="match status" value="1"/>
</dbReference>
<dbReference type="GO" id="GO:0005524">
    <property type="term" value="F:ATP binding"/>
    <property type="evidence" value="ECO:0007669"/>
    <property type="project" value="UniProtKB-UniRule"/>
</dbReference>
<name>A0A3P3VXJ3_9MICO</name>
<feature type="binding site" evidence="9">
    <location>
        <begin position="139"/>
        <end position="145"/>
    </location>
    <ligand>
        <name>ATP</name>
        <dbReference type="ChEBI" id="CHEBI:30616"/>
    </ligand>
</feature>
<comment type="function">
    <text evidence="9 10">Cell wall formation. Catalyzes the addition of glutamate to the nucleotide precursor UDP-N-acetylmuramoyl-L-alanine (UMA).</text>
</comment>
<dbReference type="EC" id="6.3.2.9" evidence="9 10"/>
<dbReference type="PANTHER" id="PTHR43692:SF1">
    <property type="entry name" value="UDP-N-ACETYLMURAMOYLALANINE--D-GLUTAMATE LIGASE"/>
    <property type="match status" value="1"/>
</dbReference>
<dbReference type="InterPro" id="IPR005762">
    <property type="entry name" value="MurD"/>
</dbReference>
<dbReference type="SUPFAM" id="SSF53623">
    <property type="entry name" value="MurD-like peptide ligases, catalytic domain"/>
    <property type="match status" value="1"/>
</dbReference>
<dbReference type="UniPathway" id="UPA00219"/>
<dbReference type="InterPro" id="IPR018109">
    <property type="entry name" value="Folylpolyglutamate_synth_CS"/>
</dbReference>
<keyword evidence="9 10" id="KW-0573">Peptidoglycan synthesis</keyword>
<dbReference type="NCBIfam" id="TIGR01087">
    <property type="entry name" value="murD"/>
    <property type="match status" value="1"/>
</dbReference>
<dbReference type="SUPFAM" id="SSF51984">
    <property type="entry name" value="MurCD N-terminal domain"/>
    <property type="match status" value="1"/>
</dbReference>
<evidence type="ECO:0000313" key="13">
    <source>
        <dbReference type="EMBL" id="RRJ86326.1"/>
    </source>
</evidence>
<dbReference type="Gene3D" id="3.90.190.20">
    <property type="entry name" value="Mur ligase, C-terminal domain"/>
    <property type="match status" value="1"/>
</dbReference>
<evidence type="ECO:0000313" key="14">
    <source>
        <dbReference type="Proteomes" id="UP000274391"/>
    </source>
</evidence>
<keyword evidence="8 9" id="KW-0131">Cell cycle</keyword>
<dbReference type="InterPro" id="IPR036565">
    <property type="entry name" value="Mur-like_cat_sf"/>
</dbReference>
<evidence type="ECO:0000256" key="8">
    <source>
        <dbReference type="ARBA" id="ARBA00023306"/>
    </source>
</evidence>
<evidence type="ECO:0000256" key="7">
    <source>
        <dbReference type="ARBA" id="ARBA00022840"/>
    </source>
</evidence>
<dbReference type="Pfam" id="PF08245">
    <property type="entry name" value="Mur_ligase_M"/>
    <property type="match status" value="1"/>
</dbReference>
<dbReference type="PANTHER" id="PTHR43692">
    <property type="entry name" value="UDP-N-ACETYLMURAMOYLALANINE--D-GLUTAMATE LIGASE"/>
    <property type="match status" value="1"/>
</dbReference>
<dbReference type="HAMAP" id="MF_00639">
    <property type="entry name" value="MurD"/>
    <property type="match status" value="1"/>
</dbReference>
<dbReference type="SUPFAM" id="SSF53244">
    <property type="entry name" value="MurD-like peptide ligases, peptide-binding domain"/>
    <property type="match status" value="1"/>
</dbReference>
<keyword evidence="7 9" id="KW-0067">ATP-binding</keyword>
<keyword evidence="3 9" id="KW-0963">Cytoplasm</keyword>
<evidence type="ECO:0000256" key="10">
    <source>
        <dbReference type="RuleBase" id="RU003664"/>
    </source>
</evidence>
<dbReference type="GO" id="GO:0016491">
    <property type="term" value="F:oxidoreductase activity"/>
    <property type="evidence" value="ECO:0007669"/>
    <property type="project" value="InterPro"/>
</dbReference>
<reference evidence="13 14" key="1">
    <citation type="submission" date="2018-11" db="EMBL/GenBank/DDBJ databases">
        <title>YIM 102482-1 draft genome.</title>
        <authorList>
            <person name="Li G."/>
            <person name="Jiang Y."/>
        </authorList>
    </citation>
    <scope>NUCLEOTIDE SEQUENCE [LARGE SCALE GENOMIC DNA]</scope>
    <source>
        <strain evidence="13 14">YIM 102482-1</strain>
    </source>
</reference>
<keyword evidence="6 9" id="KW-0547">Nucleotide-binding</keyword>
<comment type="caution">
    <text evidence="13">The sequence shown here is derived from an EMBL/GenBank/DDBJ whole genome shotgun (WGS) entry which is preliminary data.</text>
</comment>
<comment type="catalytic activity">
    <reaction evidence="9 10">
        <text>UDP-N-acetyl-alpha-D-muramoyl-L-alanine + D-glutamate + ATP = UDP-N-acetyl-alpha-D-muramoyl-L-alanyl-D-glutamate + ADP + phosphate + H(+)</text>
        <dbReference type="Rhea" id="RHEA:16429"/>
        <dbReference type="ChEBI" id="CHEBI:15378"/>
        <dbReference type="ChEBI" id="CHEBI:29986"/>
        <dbReference type="ChEBI" id="CHEBI:30616"/>
        <dbReference type="ChEBI" id="CHEBI:43474"/>
        <dbReference type="ChEBI" id="CHEBI:83898"/>
        <dbReference type="ChEBI" id="CHEBI:83900"/>
        <dbReference type="ChEBI" id="CHEBI:456216"/>
        <dbReference type="EC" id="6.3.2.9"/>
    </reaction>
</comment>
<feature type="domain" description="Mur ligase central" evidence="12">
    <location>
        <begin position="137"/>
        <end position="324"/>
    </location>
</feature>
<feature type="domain" description="Mur ligase C-terminal" evidence="11">
    <location>
        <begin position="347"/>
        <end position="466"/>
    </location>
</feature>
<dbReference type="Gene3D" id="3.40.50.720">
    <property type="entry name" value="NAD(P)-binding Rossmann-like Domain"/>
    <property type="match status" value="1"/>
</dbReference>
<dbReference type="InterPro" id="IPR013221">
    <property type="entry name" value="Mur_ligase_cen"/>
</dbReference>
<dbReference type="InterPro" id="IPR036615">
    <property type="entry name" value="Mur_ligase_C_dom_sf"/>
</dbReference>
<comment type="pathway">
    <text evidence="2 9 10">Cell wall biogenesis; peptidoglycan biosynthesis.</text>
</comment>
<accession>A0A3P3VXJ3</accession>
<dbReference type="GO" id="GO:0051301">
    <property type="term" value="P:cell division"/>
    <property type="evidence" value="ECO:0007669"/>
    <property type="project" value="UniProtKB-KW"/>
</dbReference>
<evidence type="ECO:0000256" key="4">
    <source>
        <dbReference type="ARBA" id="ARBA00022598"/>
    </source>
</evidence>
<dbReference type="GO" id="GO:0005737">
    <property type="term" value="C:cytoplasm"/>
    <property type="evidence" value="ECO:0007669"/>
    <property type="project" value="UniProtKB-SubCell"/>
</dbReference>
<dbReference type="GO" id="GO:0071555">
    <property type="term" value="P:cell wall organization"/>
    <property type="evidence" value="ECO:0007669"/>
    <property type="project" value="UniProtKB-KW"/>
</dbReference>
<evidence type="ECO:0000256" key="1">
    <source>
        <dbReference type="ARBA" id="ARBA00004496"/>
    </source>
</evidence>
<comment type="similarity">
    <text evidence="9">Belongs to the MurCDEF family.</text>
</comment>
<keyword evidence="9 10" id="KW-0133">Cell shape</keyword>
<keyword evidence="14" id="KW-1185">Reference proteome</keyword>
<evidence type="ECO:0000259" key="12">
    <source>
        <dbReference type="Pfam" id="PF08245"/>
    </source>
</evidence>
<sequence length="510" mass="54501">MTGGEAATRLDGLTSWHADWRGLRVAVFGLGMTGFSVADTLAELGCEVLVVAGAPDADRERILEVLGVPVVVAANQDEVPERVREFGAELIVASPGYPPHHAMHRWAAAAGLPVWGDIELAWRLRDKTGTPSKWLLVTGTNGKTTTTQLTAHMVAASGVRVAPAGNIGIPVLDAVRDPLGYDVLVVEISSYQLHFTHTVSPEASVVLNVAPDHLDWHGSYEAYRDAKGRAYARTRLACVYNKADETTRLLVEQADVIEGCRAIGFGTNVPDVSDFGVVDGVLVDRAFLDDRRSRALELATVDELRERNLAARHLVEDVLAAAALARAIDVTPEHIHDALTTFSPDEHRNELVLSHDGCLWVDDSKATNSHAANASLGAYRSVIWIVGGLLKGVDISPLVAEHADRLKAVIVIGIDRAPVIAAFGQHAPSVPLVEIDTGDTDQVMPMVVAEAAARASSGDTVLLAPSAASMDQFDSYGDRGNKFQAAVRAWAQEEADARAQQPTSDDDAQG</sequence>
<dbReference type="InterPro" id="IPR004101">
    <property type="entry name" value="Mur_ligase_C"/>
</dbReference>
<evidence type="ECO:0000256" key="3">
    <source>
        <dbReference type="ARBA" id="ARBA00022490"/>
    </source>
</evidence>
<dbReference type="Gene3D" id="3.40.1190.10">
    <property type="entry name" value="Mur-like, catalytic domain"/>
    <property type="match status" value="1"/>
</dbReference>
<dbReference type="EMBL" id="RQVS01000010">
    <property type="protein sequence ID" value="RRJ86326.1"/>
    <property type="molecule type" value="Genomic_DNA"/>
</dbReference>
<gene>
    <name evidence="9" type="primary">murD</name>
    <name evidence="13" type="ORF">EG850_09210</name>
</gene>
<proteinExistence type="inferred from homology"/>
<organism evidence="13 14">
    <name type="scientific">Gulosibacter macacae</name>
    <dbReference type="NCBI Taxonomy" id="2488791"/>
    <lineage>
        <taxon>Bacteria</taxon>
        <taxon>Bacillati</taxon>
        <taxon>Actinomycetota</taxon>
        <taxon>Actinomycetes</taxon>
        <taxon>Micrococcales</taxon>
        <taxon>Microbacteriaceae</taxon>
        <taxon>Gulosibacter</taxon>
    </lineage>
</organism>
<dbReference type="Proteomes" id="UP000274391">
    <property type="component" value="Unassembled WGS sequence"/>
</dbReference>
<keyword evidence="5 9" id="KW-0132">Cell division</keyword>
<dbReference type="Pfam" id="PF02875">
    <property type="entry name" value="Mur_ligase_C"/>
    <property type="match status" value="1"/>
</dbReference>
<evidence type="ECO:0000256" key="5">
    <source>
        <dbReference type="ARBA" id="ARBA00022618"/>
    </source>
</evidence>
<dbReference type="OrthoDB" id="9809796at2"/>
<comment type="subcellular location">
    <subcellularLocation>
        <location evidence="1 9 10">Cytoplasm</location>
    </subcellularLocation>
</comment>
<dbReference type="GO" id="GO:0004326">
    <property type="term" value="F:tetrahydrofolylpolyglutamate synthase activity"/>
    <property type="evidence" value="ECO:0007669"/>
    <property type="project" value="InterPro"/>
</dbReference>
<protein>
    <recommendedName>
        <fullName evidence="9 10">UDP-N-acetylmuramoylalanine--D-glutamate ligase</fullName>
        <ecNumber evidence="9 10">6.3.2.9</ecNumber>
    </recommendedName>
    <alternativeName>
        <fullName evidence="9">D-glutamic acid-adding enzyme</fullName>
    </alternativeName>
    <alternativeName>
        <fullName evidence="9">UDP-N-acetylmuramoyl-L-alanyl-D-glutamate synthetase</fullName>
    </alternativeName>
</protein>